<feature type="transmembrane region" description="Helical" evidence="5">
    <location>
        <begin position="435"/>
        <end position="457"/>
    </location>
</feature>
<dbReference type="OrthoDB" id="2544694at2759"/>
<dbReference type="InterPro" id="IPR036259">
    <property type="entry name" value="MFS_trans_sf"/>
</dbReference>
<keyword evidence="8" id="KW-1185">Reference proteome</keyword>
<dbReference type="InterPro" id="IPR020846">
    <property type="entry name" value="MFS_dom"/>
</dbReference>
<name>A0A8X6YQX6_9ARAC</name>
<feature type="transmembrane region" description="Helical" evidence="5">
    <location>
        <begin position="179"/>
        <end position="205"/>
    </location>
</feature>
<proteinExistence type="predicted"/>
<feature type="transmembrane region" description="Helical" evidence="5">
    <location>
        <begin position="410"/>
        <end position="429"/>
    </location>
</feature>
<dbReference type="GO" id="GO:0016020">
    <property type="term" value="C:membrane"/>
    <property type="evidence" value="ECO:0007669"/>
    <property type="project" value="UniProtKB-SubCell"/>
</dbReference>
<feature type="transmembrane region" description="Helical" evidence="5">
    <location>
        <begin position="353"/>
        <end position="370"/>
    </location>
</feature>
<dbReference type="EMBL" id="BMAV01021860">
    <property type="protein sequence ID" value="GFY76362.1"/>
    <property type="molecule type" value="Genomic_DNA"/>
</dbReference>
<accession>A0A8X6YQX6</accession>
<comment type="caution">
    <text evidence="7">The sequence shown here is derived from an EMBL/GenBank/DDBJ whole genome shotgun (WGS) entry which is preliminary data.</text>
</comment>
<evidence type="ECO:0000256" key="2">
    <source>
        <dbReference type="ARBA" id="ARBA00022692"/>
    </source>
</evidence>
<evidence type="ECO:0000256" key="5">
    <source>
        <dbReference type="SAM" id="Phobius"/>
    </source>
</evidence>
<evidence type="ECO:0000313" key="7">
    <source>
        <dbReference type="EMBL" id="GFY76362.1"/>
    </source>
</evidence>
<dbReference type="CDD" id="cd17317">
    <property type="entry name" value="MFS_SLC22"/>
    <property type="match status" value="1"/>
</dbReference>
<keyword evidence="3 5" id="KW-1133">Transmembrane helix</keyword>
<feature type="transmembrane region" description="Helical" evidence="5">
    <location>
        <begin position="500"/>
        <end position="518"/>
    </location>
</feature>
<dbReference type="PROSITE" id="PS50850">
    <property type="entry name" value="MFS"/>
    <property type="match status" value="1"/>
</dbReference>
<evidence type="ECO:0000313" key="8">
    <source>
        <dbReference type="Proteomes" id="UP000886998"/>
    </source>
</evidence>
<evidence type="ECO:0000256" key="4">
    <source>
        <dbReference type="ARBA" id="ARBA00023136"/>
    </source>
</evidence>
<dbReference type="SUPFAM" id="SSF103473">
    <property type="entry name" value="MFS general substrate transporter"/>
    <property type="match status" value="1"/>
</dbReference>
<feature type="domain" description="Major facilitator superfamily (MFS) profile" evidence="6">
    <location>
        <begin position="92"/>
        <end position="523"/>
    </location>
</feature>
<feature type="transmembrane region" description="Helical" evidence="5">
    <location>
        <begin position="146"/>
        <end position="167"/>
    </location>
</feature>
<feature type="transmembrane region" description="Helical" evidence="5">
    <location>
        <begin position="20"/>
        <end position="44"/>
    </location>
</feature>
<feature type="transmembrane region" description="Helical" evidence="5">
    <location>
        <begin position="234"/>
        <end position="257"/>
    </location>
</feature>
<keyword evidence="2 5" id="KW-0812">Transmembrane</keyword>
<dbReference type="PANTHER" id="PTHR24064">
    <property type="entry name" value="SOLUTE CARRIER FAMILY 22 MEMBER"/>
    <property type="match status" value="1"/>
</dbReference>
<comment type="subcellular location">
    <subcellularLocation>
        <location evidence="1">Membrane</location>
        <topology evidence="1">Multi-pass membrane protein</topology>
    </subcellularLocation>
</comment>
<sequence length="563" mass="62522">MDFEDILKDAGEFGNYQKSLLFKFMMPTTFASAFYVLNVIFMVATPDHWCYVPELASLNLSETEIKNVAIPRLNDGTFSKCSMYSQNYTALVSEFKSKGAFPEVKTFGKIIPRRPESMCSYGWEYQKEWYEETIVSKWDLVCDNNYLPSLVLTLANAGSVLGTYCFSAMADKRGRKTAFLVNLCVALGSGVLSIFSPTFAVFALLRTLTGSTMPSNFQMPYIITVEQVGSKQRAWLVCISWTLWTLGACCLALVAYVSRHWSTLGMVTTLPIALFFAYKSYLNPSPRYLMAQGRCEEAAAVIQTISKKNGKKAPKELLSRLQRIAENEHTKDEIETDVSILTFFKYPQLRKKLLIVTLNWSAIAVAYFGLTLNATNLGKNDFLNFFLLSAVELPAFPMALFFMEKLGRRWSNTIFVLLTGTACLVPSFISNDMGSTAIVASMMGKFGSAAAFMVIYQQAAELYPTPVRALGMGIGSVVSSVAVICMPYVCYLGIYNKAIPFLFIGAMCVSAGLMAPLVPETLHKRLPQTIRDSEEFGISGGCFLCCVYEEGKDEDVPENPEVA</sequence>
<reference evidence="7" key="1">
    <citation type="submission" date="2020-08" db="EMBL/GenBank/DDBJ databases">
        <title>Multicomponent nature underlies the extraordinary mechanical properties of spider dragline silk.</title>
        <authorList>
            <person name="Kono N."/>
            <person name="Nakamura H."/>
            <person name="Mori M."/>
            <person name="Yoshida Y."/>
            <person name="Ohtoshi R."/>
            <person name="Malay A.D."/>
            <person name="Moran D.A.P."/>
            <person name="Tomita M."/>
            <person name="Numata K."/>
            <person name="Arakawa K."/>
        </authorList>
    </citation>
    <scope>NUCLEOTIDE SEQUENCE</scope>
</reference>
<organism evidence="7 8">
    <name type="scientific">Trichonephila inaurata madagascariensis</name>
    <dbReference type="NCBI Taxonomy" id="2747483"/>
    <lineage>
        <taxon>Eukaryota</taxon>
        <taxon>Metazoa</taxon>
        <taxon>Ecdysozoa</taxon>
        <taxon>Arthropoda</taxon>
        <taxon>Chelicerata</taxon>
        <taxon>Arachnida</taxon>
        <taxon>Araneae</taxon>
        <taxon>Araneomorphae</taxon>
        <taxon>Entelegynae</taxon>
        <taxon>Araneoidea</taxon>
        <taxon>Nephilidae</taxon>
        <taxon>Trichonephila</taxon>
        <taxon>Trichonephila inaurata</taxon>
    </lineage>
</organism>
<evidence type="ECO:0000256" key="1">
    <source>
        <dbReference type="ARBA" id="ARBA00004141"/>
    </source>
</evidence>
<dbReference type="Gene3D" id="1.20.1250.20">
    <property type="entry name" value="MFS general substrate transporter like domains"/>
    <property type="match status" value="1"/>
</dbReference>
<dbReference type="Pfam" id="PF00083">
    <property type="entry name" value="Sugar_tr"/>
    <property type="match status" value="1"/>
</dbReference>
<evidence type="ECO:0000259" key="6">
    <source>
        <dbReference type="PROSITE" id="PS50850"/>
    </source>
</evidence>
<evidence type="ECO:0000256" key="3">
    <source>
        <dbReference type="ARBA" id="ARBA00022989"/>
    </source>
</evidence>
<protein>
    <submittedName>
        <fullName evidence="7">Carcinine transporter</fullName>
    </submittedName>
</protein>
<dbReference type="Proteomes" id="UP000886998">
    <property type="component" value="Unassembled WGS sequence"/>
</dbReference>
<gene>
    <name evidence="7" type="primary">CarT</name>
    <name evidence="7" type="ORF">TNIN_346141</name>
</gene>
<feature type="transmembrane region" description="Helical" evidence="5">
    <location>
        <begin position="382"/>
        <end position="403"/>
    </location>
</feature>
<dbReference type="AlphaFoldDB" id="A0A8X6YQX6"/>
<dbReference type="GO" id="GO:0022857">
    <property type="term" value="F:transmembrane transporter activity"/>
    <property type="evidence" value="ECO:0007669"/>
    <property type="project" value="InterPro"/>
</dbReference>
<feature type="transmembrane region" description="Helical" evidence="5">
    <location>
        <begin position="469"/>
        <end position="494"/>
    </location>
</feature>
<dbReference type="InterPro" id="IPR005828">
    <property type="entry name" value="MFS_sugar_transport-like"/>
</dbReference>
<keyword evidence="4 5" id="KW-0472">Membrane</keyword>